<keyword evidence="3" id="KW-1185">Reference proteome</keyword>
<name>A0AAP3V2C8_9PROT</name>
<gene>
    <name evidence="2" type="ORF">PZ740_03895</name>
</gene>
<protein>
    <submittedName>
        <fullName evidence="2">Uncharacterized protein</fullName>
    </submittedName>
</protein>
<keyword evidence="1" id="KW-1133">Transmembrane helix</keyword>
<evidence type="ECO:0000256" key="1">
    <source>
        <dbReference type="SAM" id="Phobius"/>
    </source>
</evidence>
<feature type="transmembrane region" description="Helical" evidence="1">
    <location>
        <begin position="21"/>
        <end position="40"/>
    </location>
</feature>
<accession>A0AAP3V2C8</accession>
<dbReference type="RefSeq" id="WP_327787945.1">
    <property type="nucleotide sequence ID" value="NZ_JARGEQ010000025.1"/>
</dbReference>
<evidence type="ECO:0000313" key="3">
    <source>
        <dbReference type="Proteomes" id="UP001301140"/>
    </source>
</evidence>
<keyword evidence="1" id="KW-0812">Transmembrane</keyword>
<reference evidence="2 3" key="1">
    <citation type="submission" date="2023-03" db="EMBL/GenBank/DDBJ databases">
        <title>YIM 152171 draft genome.</title>
        <authorList>
            <person name="Yang Z."/>
        </authorList>
    </citation>
    <scope>NUCLEOTIDE SEQUENCE [LARGE SCALE GENOMIC DNA]</scope>
    <source>
        <strain evidence="2 3">YIM 152171</strain>
    </source>
</reference>
<keyword evidence="1" id="KW-0472">Membrane</keyword>
<proteinExistence type="predicted"/>
<dbReference type="EMBL" id="JARGEQ010000025">
    <property type="protein sequence ID" value="MDF1585527.1"/>
    <property type="molecule type" value="Genomic_DNA"/>
</dbReference>
<evidence type="ECO:0000313" key="2">
    <source>
        <dbReference type="EMBL" id="MDF1585527.1"/>
    </source>
</evidence>
<comment type="caution">
    <text evidence="2">The sequence shown here is derived from an EMBL/GenBank/DDBJ whole genome shotgun (WGS) entry which is preliminary data.</text>
</comment>
<dbReference type="AlphaFoldDB" id="A0AAP3V2C8"/>
<dbReference type="Proteomes" id="UP001301140">
    <property type="component" value="Unassembled WGS sequence"/>
</dbReference>
<organism evidence="2 3">
    <name type="scientific">Marinimicrococcus flavescens</name>
    <dbReference type="NCBI Taxonomy" id="3031815"/>
    <lineage>
        <taxon>Bacteria</taxon>
        <taxon>Pseudomonadati</taxon>
        <taxon>Pseudomonadota</taxon>
        <taxon>Alphaproteobacteria</taxon>
        <taxon>Geminicoccales</taxon>
        <taxon>Geminicoccaceae</taxon>
        <taxon>Marinimicrococcus</taxon>
    </lineage>
</organism>
<sequence>MTTQVSAESARQGHTLNRMRYVLAASTALAVLSLSIAYAGL</sequence>